<evidence type="ECO:0000313" key="1">
    <source>
        <dbReference type="EMBL" id="KYK56483.1"/>
    </source>
</evidence>
<keyword evidence="2" id="KW-1185">Reference proteome</keyword>
<name>A0A151GH87_DRECN</name>
<dbReference type="AlphaFoldDB" id="A0A151GH87"/>
<organism evidence="1 2">
    <name type="scientific">Drechmeria coniospora</name>
    <name type="common">Nematophagous fungus</name>
    <name type="synonym">Meria coniospora</name>
    <dbReference type="NCBI Taxonomy" id="98403"/>
    <lineage>
        <taxon>Eukaryota</taxon>
        <taxon>Fungi</taxon>
        <taxon>Dikarya</taxon>
        <taxon>Ascomycota</taxon>
        <taxon>Pezizomycotina</taxon>
        <taxon>Sordariomycetes</taxon>
        <taxon>Hypocreomycetidae</taxon>
        <taxon>Hypocreales</taxon>
        <taxon>Ophiocordycipitaceae</taxon>
        <taxon>Drechmeria</taxon>
    </lineage>
</organism>
<dbReference type="RefSeq" id="XP_040655835.1">
    <property type="nucleotide sequence ID" value="XM_040800802.1"/>
</dbReference>
<dbReference type="Gene3D" id="1.20.58.320">
    <property type="entry name" value="TPR-like"/>
    <property type="match status" value="1"/>
</dbReference>
<dbReference type="Pfam" id="PF06041">
    <property type="entry name" value="DUF924"/>
    <property type="match status" value="1"/>
</dbReference>
<dbReference type="GeneID" id="63716126"/>
<dbReference type="InParanoid" id="A0A151GH87"/>
<evidence type="ECO:0008006" key="3">
    <source>
        <dbReference type="Google" id="ProtNLM"/>
    </source>
</evidence>
<dbReference type="EMBL" id="LAYC01000002">
    <property type="protein sequence ID" value="KYK56483.1"/>
    <property type="molecule type" value="Genomic_DNA"/>
</dbReference>
<evidence type="ECO:0000313" key="2">
    <source>
        <dbReference type="Proteomes" id="UP000076580"/>
    </source>
</evidence>
<gene>
    <name evidence="1" type="ORF">DCS_03483</name>
</gene>
<dbReference type="Proteomes" id="UP000076580">
    <property type="component" value="Chromosome 02"/>
</dbReference>
<dbReference type="InterPro" id="IPR011990">
    <property type="entry name" value="TPR-like_helical_dom_sf"/>
</dbReference>
<accession>A0A151GH87</accession>
<reference evidence="1 2" key="1">
    <citation type="journal article" date="2016" name="Sci. Rep.">
        <title>Insights into Adaptations to a Near-Obligate Nematode Endoparasitic Lifestyle from the Finished Genome of Drechmeria coniospora.</title>
        <authorList>
            <person name="Zhang L."/>
            <person name="Zhou Z."/>
            <person name="Guo Q."/>
            <person name="Fokkens L."/>
            <person name="Miskei M."/>
            <person name="Pocsi I."/>
            <person name="Zhang W."/>
            <person name="Chen M."/>
            <person name="Wang L."/>
            <person name="Sun Y."/>
            <person name="Donzelli B.G."/>
            <person name="Gibson D.M."/>
            <person name="Nelson D.R."/>
            <person name="Luo J.G."/>
            <person name="Rep M."/>
            <person name="Liu H."/>
            <person name="Yang S."/>
            <person name="Wang J."/>
            <person name="Krasnoff S.B."/>
            <person name="Xu Y."/>
            <person name="Molnar I."/>
            <person name="Lin M."/>
        </authorList>
    </citation>
    <scope>NUCLEOTIDE SEQUENCE [LARGE SCALE GENOMIC DNA]</scope>
    <source>
        <strain evidence="1 2">ARSEF 6962</strain>
    </source>
</reference>
<dbReference type="Gene3D" id="1.25.40.10">
    <property type="entry name" value="Tetratricopeptide repeat domain"/>
    <property type="match status" value="1"/>
</dbReference>
<dbReference type="STRING" id="98403.A0A151GH87"/>
<proteinExistence type="predicted"/>
<protein>
    <recommendedName>
        <fullName evidence="3">DUF924 domain protein</fullName>
    </recommendedName>
</protein>
<sequence>MSKANDLRSALTPALLAEVRDFWFEHLAGPDSLVIPVREDSMRWFAGGEELDRLCVQRFQPTLEAIRRCAPTSGDDIIAAVDPLDPRDWMSLLVLLDQMPRNCYRGPLSATAFTFFDPLARDLAMAAMKRGIPDGAPVIRWQLAYRSWFYMPLMHSEELAAHETAVAAFGKMIDDVRALSSEKEGPKDEDEFRAKARTVVQSNVEQAIKVASMNADFEKKHYDIIKRFGRYPHRNPVLGREPTAEEVDYLANGGETFG</sequence>
<dbReference type="InterPro" id="IPR010323">
    <property type="entry name" value="DUF924"/>
</dbReference>
<comment type="caution">
    <text evidence="1">The sequence shown here is derived from an EMBL/GenBank/DDBJ whole genome shotgun (WGS) entry which is preliminary data.</text>
</comment>
<dbReference type="SUPFAM" id="SSF48452">
    <property type="entry name" value="TPR-like"/>
    <property type="match status" value="1"/>
</dbReference>